<keyword evidence="4" id="KW-1185">Reference proteome</keyword>
<evidence type="ECO:0000313" key="3">
    <source>
        <dbReference type="EMBL" id="QEN08695.1"/>
    </source>
</evidence>
<protein>
    <recommendedName>
        <fullName evidence="5">DUF4139 domain-containing protein</fullName>
    </recommendedName>
</protein>
<feature type="chain" id="PRO_5022744993" description="DUF4139 domain-containing protein" evidence="2">
    <location>
        <begin position="22"/>
        <end position="674"/>
    </location>
</feature>
<dbReference type="EMBL" id="CP036150">
    <property type="protein sequence ID" value="QEN08695.1"/>
    <property type="molecule type" value="Genomic_DNA"/>
</dbReference>
<sequence>MNRFIKLLIILLSIGFPALSAGEGSSESIMRDSLSLNDQEFPIKAVTLYTAGLAQIVHETEVDGNQVLAFPVEHKDLNDILKSLTVEDLDGGIVDSVNFTSENPLSATLSELRVNPSGSPGIIEFLKRTQGEEISVVTDKGSFSGRIFSVEESRNAEGSRRINLNLMNQDGLSTVNILELRNLSFKDTLLQEELLDALGDIAQARVKTSRMLKISLKGTGTRIVRLSYIKAVPLWKTSYRIIVDEENNPRLEGWALVQNTGNEDWTNVKLSFVAGQPNAFIMDMATPRYVYRETVDIASASPIGAVEYDSGVVPNRSSSQLSSKSSAPVMMYEESELMDDSYYGVNESYAPVPIVSQAGGERIGNFYRYTVDSPVTVEALSSAMIPILSSPDVGSSLVLYDPAQGGVVFKALRLENKSDAHWAAGPVSVSEGRSYAGDALIPDMIPGSSRYISYALHGSVDVQKIQEPQPQRIVSLKISDGMMHRQDKMERKTAYYIQGEEEELILIHPKETGWNLTEHPEIDEETSSDYRFTLKDWGDKPVIVSEEYLLSSEYSLSNFGLTDFSYYLEWADVTPAMKNALERMAELKRSEVRIKEDSAALTARIGRLERDQSRVRDNMAVLEYDSDLFKKYSGQLEAQEKDIQNLNRQVEEKEQELLKARSDLARFIGSLELN</sequence>
<dbReference type="AlphaFoldDB" id="A0A5C1QKL5"/>
<dbReference type="RefSeq" id="WP_149486776.1">
    <property type="nucleotide sequence ID" value="NZ_CP036150.1"/>
</dbReference>
<keyword evidence="2" id="KW-0732">Signal</keyword>
<dbReference type="Proteomes" id="UP000324209">
    <property type="component" value="Chromosome"/>
</dbReference>
<organism evidence="3 4">
    <name type="scientific">Oceanispirochaeta crateris</name>
    <dbReference type="NCBI Taxonomy" id="2518645"/>
    <lineage>
        <taxon>Bacteria</taxon>
        <taxon>Pseudomonadati</taxon>
        <taxon>Spirochaetota</taxon>
        <taxon>Spirochaetia</taxon>
        <taxon>Spirochaetales</taxon>
        <taxon>Spirochaetaceae</taxon>
        <taxon>Oceanispirochaeta</taxon>
    </lineage>
</organism>
<gene>
    <name evidence="3" type="ORF">EXM22_12105</name>
</gene>
<evidence type="ECO:0000313" key="4">
    <source>
        <dbReference type="Proteomes" id="UP000324209"/>
    </source>
</evidence>
<feature type="coiled-coil region" evidence="1">
    <location>
        <begin position="629"/>
        <end position="663"/>
    </location>
</feature>
<feature type="signal peptide" evidence="2">
    <location>
        <begin position="1"/>
        <end position="21"/>
    </location>
</feature>
<reference evidence="3 4" key="1">
    <citation type="submission" date="2019-02" db="EMBL/GenBank/DDBJ databases">
        <title>Complete Genome Sequence and Methylome Analysis of free living Spirochaetas.</title>
        <authorList>
            <person name="Fomenkov A."/>
            <person name="Dubinina G."/>
            <person name="Leshcheva N."/>
            <person name="Mikheeva N."/>
            <person name="Grabovich M."/>
            <person name="Vincze T."/>
            <person name="Roberts R.J."/>
        </authorList>
    </citation>
    <scope>NUCLEOTIDE SEQUENCE [LARGE SCALE GENOMIC DNA]</scope>
    <source>
        <strain evidence="3 4">K2</strain>
    </source>
</reference>
<evidence type="ECO:0000256" key="2">
    <source>
        <dbReference type="SAM" id="SignalP"/>
    </source>
</evidence>
<evidence type="ECO:0008006" key="5">
    <source>
        <dbReference type="Google" id="ProtNLM"/>
    </source>
</evidence>
<name>A0A5C1QKL5_9SPIO</name>
<accession>A0A5C1QKL5</accession>
<dbReference type="OrthoDB" id="580912at2"/>
<dbReference type="KEGG" id="ock:EXM22_12105"/>
<proteinExistence type="predicted"/>
<evidence type="ECO:0000256" key="1">
    <source>
        <dbReference type="SAM" id="Coils"/>
    </source>
</evidence>
<keyword evidence="1" id="KW-0175">Coiled coil</keyword>